<evidence type="ECO:0000256" key="1">
    <source>
        <dbReference type="PROSITE-ProRule" id="PRU00023"/>
    </source>
</evidence>
<evidence type="ECO:0000313" key="2">
    <source>
        <dbReference type="EMBL" id="KAK8065193.1"/>
    </source>
</evidence>
<keyword evidence="3" id="KW-1185">Reference proteome</keyword>
<comment type="caution">
    <text evidence="2">The sequence shown here is derived from an EMBL/GenBank/DDBJ whole genome shotgun (WGS) entry which is preliminary data.</text>
</comment>
<dbReference type="EMBL" id="JAQQWN010000009">
    <property type="protein sequence ID" value="KAK8065193.1"/>
    <property type="molecule type" value="Genomic_DNA"/>
</dbReference>
<reference evidence="2 3" key="1">
    <citation type="submission" date="2023-01" db="EMBL/GenBank/DDBJ databases">
        <title>Analysis of 21 Apiospora genomes using comparative genomics revels a genus with tremendous synthesis potential of carbohydrate active enzymes and secondary metabolites.</title>
        <authorList>
            <person name="Sorensen T."/>
        </authorList>
    </citation>
    <scope>NUCLEOTIDE SEQUENCE [LARGE SCALE GENOMIC DNA]</scope>
    <source>
        <strain evidence="2 3">CBS 114990</strain>
    </source>
</reference>
<gene>
    <name evidence="2" type="ORF">PG997_011940</name>
</gene>
<evidence type="ECO:0000313" key="3">
    <source>
        <dbReference type="Proteomes" id="UP001433268"/>
    </source>
</evidence>
<dbReference type="SUPFAM" id="SSF48403">
    <property type="entry name" value="Ankyrin repeat"/>
    <property type="match status" value="1"/>
</dbReference>
<dbReference type="GeneID" id="92049315"/>
<dbReference type="Pfam" id="PF00023">
    <property type="entry name" value="Ank"/>
    <property type="match status" value="1"/>
</dbReference>
<feature type="repeat" description="ANK" evidence="1">
    <location>
        <begin position="5"/>
        <end position="41"/>
    </location>
</feature>
<dbReference type="PROSITE" id="PS50088">
    <property type="entry name" value="ANK_REPEAT"/>
    <property type="match status" value="1"/>
</dbReference>
<protein>
    <submittedName>
        <fullName evidence="2">Ankyrin</fullName>
    </submittedName>
</protein>
<dbReference type="InterPro" id="IPR036770">
    <property type="entry name" value="Ankyrin_rpt-contain_sf"/>
</dbReference>
<dbReference type="Proteomes" id="UP001433268">
    <property type="component" value="Unassembled WGS sequence"/>
</dbReference>
<dbReference type="InterPro" id="IPR002110">
    <property type="entry name" value="Ankyrin_rpt"/>
</dbReference>
<keyword evidence="1" id="KW-0040">ANK repeat</keyword>
<sequence length="123" mass="13324">MKDENGNSLLHQAIVKTQEYPSLDAIELLLEAGCSISAANNAGDQPLHVWSQTEPCSLDIAHQAARLLTEKGAECSHQNLKGCNVLHLVTRSPQMLKAVLKYQATDIVTKAMESTDATGHTPF</sequence>
<name>A0ABR1V5B2_9PEZI</name>
<dbReference type="RefSeq" id="XP_066661947.1">
    <property type="nucleotide sequence ID" value="XM_066816255.1"/>
</dbReference>
<proteinExistence type="predicted"/>
<dbReference type="Gene3D" id="1.25.40.20">
    <property type="entry name" value="Ankyrin repeat-containing domain"/>
    <property type="match status" value="1"/>
</dbReference>
<accession>A0ABR1V5B2</accession>
<organism evidence="2 3">
    <name type="scientific">Apiospora hydei</name>
    <dbReference type="NCBI Taxonomy" id="1337664"/>
    <lineage>
        <taxon>Eukaryota</taxon>
        <taxon>Fungi</taxon>
        <taxon>Dikarya</taxon>
        <taxon>Ascomycota</taxon>
        <taxon>Pezizomycotina</taxon>
        <taxon>Sordariomycetes</taxon>
        <taxon>Xylariomycetidae</taxon>
        <taxon>Amphisphaeriales</taxon>
        <taxon>Apiosporaceae</taxon>
        <taxon>Apiospora</taxon>
    </lineage>
</organism>